<accession>A0A2T2N8P4</accession>
<feature type="transmembrane region" description="Helical" evidence="2">
    <location>
        <begin position="157"/>
        <end position="179"/>
    </location>
</feature>
<feature type="transmembrane region" description="Helical" evidence="2">
    <location>
        <begin position="185"/>
        <end position="204"/>
    </location>
</feature>
<organism evidence="3 4">
    <name type="scientific">Corynespora cassiicola Philippines</name>
    <dbReference type="NCBI Taxonomy" id="1448308"/>
    <lineage>
        <taxon>Eukaryota</taxon>
        <taxon>Fungi</taxon>
        <taxon>Dikarya</taxon>
        <taxon>Ascomycota</taxon>
        <taxon>Pezizomycotina</taxon>
        <taxon>Dothideomycetes</taxon>
        <taxon>Pleosporomycetidae</taxon>
        <taxon>Pleosporales</taxon>
        <taxon>Corynesporascaceae</taxon>
        <taxon>Corynespora</taxon>
    </lineage>
</organism>
<sequence length="252" mass="28674">MTRSGPDDSAPSKSLRDEYSMRPVRVHYRLPGTFSRENPSYFLADIFWIVIAILHALIIASKQSRNLQSQFLIAISGDKGAVDFTQISPEAIIGYMEKHPGAVQHAIDSANEHVRFFASITEPLPAFIGNPSEITETVSWLLWFYLMMRFCSLHSEWRFNAIPIYLSYLPFFLLALWSSKPTSEIFMIVLGFCYPAFSFMSICVHKILGDRAWKPLILGIELTSKQKNGREVEGKEEEMRDLLNSGLKGVED</sequence>
<dbReference type="Proteomes" id="UP000240883">
    <property type="component" value="Unassembled WGS sequence"/>
</dbReference>
<keyword evidence="4" id="KW-1185">Reference proteome</keyword>
<feature type="region of interest" description="Disordered" evidence="1">
    <location>
        <begin position="229"/>
        <end position="252"/>
    </location>
</feature>
<dbReference type="AlphaFoldDB" id="A0A2T2N8P4"/>
<name>A0A2T2N8P4_CORCC</name>
<reference evidence="3 4" key="1">
    <citation type="journal article" date="2018" name="Front. Microbiol.">
        <title>Genome-Wide Analysis of Corynespora cassiicola Leaf Fall Disease Putative Effectors.</title>
        <authorList>
            <person name="Lopez D."/>
            <person name="Ribeiro S."/>
            <person name="Label P."/>
            <person name="Fumanal B."/>
            <person name="Venisse J.S."/>
            <person name="Kohler A."/>
            <person name="de Oliveira R.R."/>
            <person name="Labutti K."/>
            <person name="Lipzen A."/>
            <person name="Lail K."/>
            <person name="Bauer D."/>
            <person name="Ohm R.A."/>
            <person name="Barry K.W."/>
            <person name="Spatafora J."/>
            <person name="Grigoriev I.V."/>
            <person name="Martin F.M."/>
            <person name="Pujade-Renaud V."/>
        </authorList>
    </citation>
    <scope>NUCLEOTIDE SEQUENCE [LARGE SCALE GENOMIC DNA]</scope>
    <source>
        <strain evidence="3 4">Philippines</strain>
    </source>
</reference>
<feature type="transmembrane region" description="Helical" evidence="2">
    <location>
        <begin position="41"/>
        <end position="60"/>
    </location>
</feature>
<protein>
    <submittedName>
        <fullName evidence="3">Uncharacterized protein</fullName>
    </submittedName>
</protein>
<keyword evidence="2" id="KW-0472">Membrane</keyword>
<feature type="compositionally biased region" description="Basic and acidic residues" evidence="1">
    <location>
        <begin position="229"/>
        <end position="241"/>
    </location>
</feature>
<proteinExistence type="predicted"/>
<dbReference type="OrthoDB" id="3944440at2759"/>
<evidence type="ECO:0000256" key="1">
    <source>
        <dbReference type="SAM" id="MobiDB-lite"/>
    </source>
</evidence>
<evidence type="ECO:0000256" key="2">
    <source>
        <dbReference type="SAM" id="Phobius"/>
    </source>
</evidence>
<evidence type="ECO:0000313" key="4">
    <source>
        <dbReference type="Proteomes" id="UP000240883"/>
    </source>
</evidence>
<gene>
    <name evidence="3" type="ORF">BS50DRAFT_680682</name>
</gene>
<keyword evidence="2" id="KW-0812">Transmembrane</keyword>
<evidence type="ECO:0000313" key="3">
    <source>
        <dbReference type="EMBL" id="PSN61740.1"/>
    </source>
</evidence>
<keyword evidence="2" id="KW-1133">Transmembrane helix</keyword>
<dbReference type="EMBL" id="KZ678143">
    <property type="protein sequence ID" value="PSN61740.1"/>
    <property type="molecule type" value="Genomic_DNA"/>
</dbReference>